<proteinExistence type="predicted"/>
<sequence length="125" mass="14154">MGCGGLRHYGSILSCSACRQNELTERHTEISLVFLSNAKRSVRIKTVTYRRFQICHVHCEGLLCLCNEEKGSFLWSVGELMKRKQSELMDLNSDHSVQLLLVVPREEGLSRVLTSGFMDIVRLPG</sequence>
<reference evidence="1" key="1">
    <citation type="submission" date="2023-07" db="EMBL/GenBank/DDBJ databases">
        <title>Chromosome-level Genome Assembly of Striped Snakehead (Channa striata).</title>
        <authorList>
            <person name="Liu H."/>
        </authorList>
    </citation>
    <scope>NUCLEOTIDE SEQUENCE</scope>
    <source>
        <strain evidence="1">Gz</strain>
        <tissue evidence="1">Muscle</tissue>
    </source>
</reference>
<evidence type="ECO:0000313" key="2">
    <source>
        <dbReference type="Proteomes" id="UP001187415"/>
    </source>
</evidence>
<keyword evidence="2" id="KW-1185">Reference proteome</keyword>
<dbReference type="Proteomes" id="UP001187415">
    <property type="component" value="Unassembled WGS sequence"/>
</dbReference>
<evidence type="ECO:0000313" key="1">
    <source>
        <dbReference type="EMBL" id="KAK2835321.1"/>
    </source>
</evidence>
<name>A0AA88MGP5_CHASR</name>
<protein>
    <submittedName>
        <fullName evidence="1">Uncharacterized protein</fullName>
    </submittedName>
</protein>
<gene>
    <name evidence="1" type="ORF">Q5P01_015805</name>
</gene>
<dbReference type="EMBL" id="JAUPFM010000012">
    <property type="protein sequence ID" value="KAK2835321.1"/>
    <property type="molecule type" value="Genomic_DNA"/>
</dbReference>
<organism evidence="1 2">
    <name type="scientific">Channa striata</name>
    <name type="common">Snakehead murrel</name>
    <name type="synonym">Ophicephalus striatus</name>
    <dbReference type="NCBI Taxonomy" id="64152"/>
    <lineage>
        <taxon>Eukaryota</taxon>
        <taxon>Metazoa</taxon>
        <taxon>Chordata</taxon>
        <taxon>Craniata</taxon>
        <taxon>Vertebrata</taxon>
        <taxon>Euteleostomi</taxon>
        <taxon>Actinopterygii</taxon>
        <taxon>Neopterygii</taxon>
        <taxon>Teleostei</taxon>
        <taxon>Neoteleostei</taxon>
        <taxon>Acanthomorphata</taxon>
        <taxon>Anabantaria</taxon>
        <taxon>Anabantiformes</taxon>
        <taxon>Channoidei</taxon>
        <taxon>Channidae</taxon>
        <taxon>Channa</taxon>
    </lineage>
</organism>
<dbReference type="AlphaFoldDB" id="A0AA88MGP5"/>
<accession>A0AA88MGP5</accession>
<comment type="caution">
    <text evidence="1">The sequence shown here is derived from an EMBL/GenBank/DDBJ whole genome shotgun (WGS) entry which is preliminary data.</text>
</comment>